<proteinExistence type="predicted"/>
<protein>
    <submittedName>
        <fullName evidence="1">Uncharacterized protein</fullName>
    </submittedName>
</protein>
<dbReference type="EMBL" id="JAIWYP010000006">
    <property type="protein sequence ID" value="KAH3803657.1"/>
    <property type="molecule type" value="Genomic_DNA"/>
</dbReference>
<gene>
    <name evidence="1" type="ORF">DPMN_131923</name>
</gene>
<evidence type="ECO:0000313" key="2">
    <source>
        <dbReference type="Proteomes" id="UP000828390"/>
    </source>
</evidence>
<evidence type="ECO:0000313" key="1">
    <source>
        <dbReference type="EMBL" id="KAH3803657.1"/>
    </source>
</evidence>
<sequence length="53" mass="5982">MAAIESKPWTVTVLKKIYTTDEMVWPSNIDRVRLYGGHPHPVYVYVGGAALLH</sequence>
<comment type="caution">
    <text evidence="1">The sequence shown here is derived from an EMBL/GenBank/DDBJ whole genome shotgun (WGS) entry which is preliminary data.</text>
</comment>
<accession>A0A9D4FXC5</accession>
<dbReference type="Proteomes" id="UP000828390">
    <property type="component" value="Unassembled WGS sequence"/>
</dbReference>
<dbReference type="AlphaFoldDB" id="A0A9D4FXC5"/>
<organism evidence="1 2">
    <name type="scientific">Dreissena polymorpha</name>
    <name type="common">Zebra mussel</name>
    <name type="synonym">Mytilus polymorpha</name>
    <dbReference type="NCBI Taxonomy" id="45954"/>
    <lineage>
        <taxon>Eukaryota</taxon>
        <taxon>Metazoa</taxon>
        <taxon>Spiralia</taxon>
        <taxon>Lophotrochozoa</taxon>
        <taxon>Mollusca</taxon>
        <taxon>Bivalvia</taxon>
        <taxon>Autobranchia</taxon>
        <taxon>Heteroconchia</taxon>
        <taxon>Euheterodonta</taxon>
        <taxon>Imparidentia</taxon>
        <taxon>Neoheterodontei</taxon>
        <taxon>Myida</taxon>
        <taxon>Dreissenoidea</taxon>
        <taxon>Dreissenidae</taxon>
        <taxon>Dreissena</taxon>
    </lineage>
</organism>
<name>A0A9D4FXC5_DREPO</name>
<reference evidence="1" key="2">
    <citation type="submission" date="2020-11" db="EMBL/GenBank/DDBJ databases">
        <authorList>
            <person name="McCartney M.A."/>
            <person name="Auch B."/>
            <person name="Kono T."/>
            <person name="Mallez S."/>
            <person name="Becker A."/>
            <person name="Gohl D.M."/>
            <person name="Silverstein K.A.T."/>
            <person name="Koren S."/>
            <person name="Bechman K.B."/>
            <person name="Herman A."/>
            <person name="Abrahante J.E."/>
            <person name="Garbe J."/>
        </authorList>
    </citation>
    <scope>NUCLEOTIDE SEQUENCE</scope>
    <source>
        <strain evidence="1">Duluth1</strain>
        <tissue evidence="1">Whole animal</tissue>
    </source>
</reference>
<reference evidence="1" key="1">
    <citation type="journal article" date="2019" name="bioRxiv">
        <title>The Genome of the Zebra Mussel, Dreissena polymorpha: A Resource for Invasive Species Research.</title>
        <authorList>
            <person name="McCartney M.A."/>
            <person name="Auch B."/>
            <person name="Kono T."/>
            <person name="Mallez S."/>
            <person name="Zhang Y."/>
            <person name="Obille A."/>
            <person name="Becker A."/>
            <person name="Abrahante J.E."/>
            <person name="Garbe J."/>
            <person name="Badalamenti J.P."/>
            <person name="Herman A."/>
            <person name="Mangelson H."/>
            <person name="Liachko I."/>
            <person name="Sullivan S."/>
            <person name="Sone E.D."/>
            <person name="Koren S."/>
            <person name="Silverstein K.A.T."/>
            <person name="Beckman K.B."/>
            <person name="Gohl D.M."/>
        </authorList>
    </citation>
    <scope>NUCLEOTIDE SEQUENCE</scope>
    <source>
        <strain evidence="1">Duluth1</strain>
        <tissue evidence="1">Whole animal</tissue>
    </source>
</reference>
<keyword evidence="2" id="KW-1185">Reference proteome</keyword>